<dbReference type="Proteomes" id="UP000280834">
    <property type="component" value="Unassembled WGS sequence"/>
</dbReference>
<protein>
    <submittedName>
        <fullName evidence="3">Trigger factor</fullName>
    </submittedName>
</protein>
<keyword evidence="2" id="KW-1185">Reference proteome</keyword>
<gene>
    <name evidence="1" type="ORF">BTMF_LOCUS5319</name>
</gene>
<evidence type="ECO:0000313" key="1">
    <source>
        <dbReference type="EMBL" id="VDO17960.1"/>
    </source>
</evidence>
<proteinExistence type="predicted"/>
<evidence type="ECO:0000313" key="2">
    <source>
        <dbReference type="Proteomes" id="UP000280834"/>
    </source>
</evidence>
<reference evidence="3" key="1">
    <citation type="submission" date="2017-02" db="UniProtKB">
        <authorList>
            <consortium name="WormBaseParasite"/>
        </authorList>
    </citation>
    <scope>IDENTIFICATION</scope>
</reference>
<dbReference type="WBParaSite" id="BTMF_0000606601-mRNA-1">
    <property type="protein sequence ID" value="BTMF_0000606601-mRNA-1"/>
    <property type="gene ID" value="BTMF_0000606601"/>
</dbReference>
<organism evidence="3">
    <name type="scientific">Brugia timori</name>
    <dbReference type="NCBI Taxonomy" id="42155"/>
    <lineage>
        <taxon>Eukaryota</taxon>
        <taxon>Metazoa</taxon>
        <taxon>Ecdysozoa</taxon>
        <taxon>Nematoda</taxon>
        <taxon>Chromadorea</taxon>
        <taxon>Rhabditida</taxon>
        <taxon>Spirurina</taxon>
        <taxon>Spiruromorpha</taxon>
        <taxon>Filarioidea</taxon>
        <taxon>Onchocercidae</taxon>
        <taxon>Brugia</taxon>
    </lineage>
</organism>
<sequence length="241" mass="26932">MKKKLKISVARELSEALSPQIEVKAPVVDRLVYVLPWNVGLQFAQSIPDEMQMRVQEEVESGRAAYLPSKGSNYRLSLRLNLPDEASARISLGATRVSQKGGLRIDITPSKMSEAAIKAMHKTIKRLLDLEREEYQDLAMRATVNRMDVAVDVLISLDRLLVGYRGAHELTVFGKRFKSAVAETLNFGSVSSAYRAAVYDKGIQLTHELVLELRKAGDAEDLKSNLVRQVQGRKEGRPITR</sequence>
<accession>A0A0R3QI40</accession>
<dbReference type="AlphaFoldDB" id="A0A0R3QI40"/>
<reference evidence="1 2" key="2">
    <citation type="submission" date="2018-11" db="EMBL/GenBank/DDBJ databases">
        <authorList>
            <consortium name="Pathogen Informatics"/>
        </authorList>
    </citation>
    <scope>NUCLEOTIDE SEQUENCE [LARGE SCALE GENOMIC DNA]</scope>
</reference>
<evidence type="ECO:0000313" key="3">
    <source>
        <dbReference type="WBParaSite" id="BTMF_0000606601-mRNA-1"/>
    </source>
</evidence>
<name>A0A0R3QI40_9BILA</name>
<dbReference type="EMBL" id="UZAG01005659">
    <property type="protein sequence ID" value="VDO17960.1"/>
    <property type="molecule type" value="Genomic_DNA"/>
</dbReference>